<dbReference type="Pfam" id="PF17761">
    <property type="entry name" value="DUF1016_N"/>
    <property type="match status" value="2"/>
</dbReference>
<dbReference type="InterPro" id="IPR041527">
    <property type="entry name" value="YhcG_N"/>
</dbReference>
<dbReference type="InterPro" id="IPR011856">
    <property type="entry name" value="tRNA_endonuc-like_dom_sf"/>
</dbReference>
<dbReference type="InterPro" id="IPR053148">
    <property type="entry name" value="PD-DEXK-like_domain"/>
</dbReference>
<sequence>MAKKDISTAAAEPLDFGTLVTRLTEIHHQSQAEANRSVNRALVLRNWLFGWYIVEFEQYGADRAAYGEGLIKSLATELKPLGRGFSARSLASICSFYRSFSGILQTLSAKLDGDEKKISIVQTVSAQLPTGGRAEDVIGNLGRLPEFDRVLASPFAERFPLSWSHYVTLLTIDNADERSFYEIETSQNNWGVRELKRQINSSLYQRLALSRDKDEVRRLAGEGQVVSKAADLIKNPFVLEFLDLDEKAGYSERDLETEIIDKLQVFLLELGKGFLFEARQRRFTFDDDHYYVDLVLYNRLLRCYVLLDLKIGKLDHGDLGQMQMYVNYFDRHVKLDDELPTVGIVLCAHNNKAMVELTLPSNANIFASKYQLYLPSKEELKRELEKIEAEIDEFGLEAGE</sequence>
<name>A0A5C5YGZ3_9BACT</name>
<feature type="domain" description="YhcG N-terminal" evidence="2">
    <location>
        <begin position="161"/>
        <end position="206"/>
    </location>
</feature>
<evidence type="ECO:0000259" key="2">
    <source>
        <dbReference type="Pfam" id="PF17761"/>
    </source>
</evidence>
<accession>A0A5C5YGZ3</accession>
<dbReference type="Proteomes" id="UP000318053">
    <property type="component" value="Unassembled WGS sequence"/>
</dbReference>
<dbReference type="GO" id="GO:0003676">
    <property type="term" value="F:nucleic acid binding"/>
    <property type="evidence" value="ECO:0007669"/>
    <property type="project" value="InterPro"/>
</dbReference>
<proteinExistence type="predicted"/>
<keyword evidence="4" id="KW-1185">Reference proteome</keyword>
<organism evidence="3 4">
    <name type="scientific">Allorhodopirellula solitaria</name>
    <dbReference type="NCBI Taxonomy" id="2527987"/>
    <lineage>
        <taxon>Bacteria</taxon>
        <taxon>Pseudomonadati</taxon>
        <taxon>Planctomycetota</taxon>
        <taxon>Planctomycetia</taxon>
        <taxon>Pirellulales</taxon>
        <taxon>Pirellulaceae</taxon>
        <taxon>Allorhodopirellula</taxon>
    </lineage>
</organism>
<reference evidence="3 4" key="1">
    <citation type="submission" date="2019-02" db="EMBL/GenBank/DDBJ databases">
        <title>Deep-cultivation of Planctomycetes and their phenomic and genomic characterization uncovers novel biology.</title>
        <authorList>
            <person name="Wiegand S."/>
            <person name="Jogler M."/>
            <person name="Boedeker C."/>
            <person name="Pinto D."/>
            <person name="Vollmers J."/>
            <person name="Rivas-Marin E."/>
            <person name="Kohn T."/>
            <person name="Peeters S.H."/>
            <person name="Heuer A."/>
            <person name="Rast P."/>
            <person name="Oberbeckmann S."/>
            <person name="Bunk B."/>
            <person name="Jeske O."/>
            <person name="Meyerdierks A."/>
            <person name="Storesund J.E."/>
            <person name="Kallscheuer N."/>
            <person name="Luecker S."/>
            <person name="Lage O.M."/>
            <person name="Pohl T."/>
            <person name="Merkel B.J."/>
            <person name="Hornburger P."/>
            <person name="Mueller R.-W."/>
            <person name="Bruemmer F."/>
            <person name="Labrenz M."/>
            <person name="Spormann A.M."/>
            <person name="Op Den Camp H."/>
            <person name="Overmann J."/>
            <person name="Amann R."/>
            <person name="Jetten M.S.M."/>
            <person name="Mascher T."/>
            <person name="Medema M.H."/>
            <person name="Devos D.P."/>
            <person name="Kaster A.-K."/>
            <person name="Ovreas L."/>
            <person name="Rohde M."/>
            <person name="Galperin M.Y."/>
            <person name="Jogler C."/>
        </authorList>
    </citation>
    <scope>NUCLEOTIDE SEQUENCE [LARGE SCALE GENOMIC DNA]</scope>
    <source>
        <strain evidence="3 4">CA85</strain>
    </source>
</reference>
<evidence type="ECO:0000259" key="1">
    <source>
        <dbReference type="Pfam" id="PF06250"/>
    </source>
</evidence>
<dbReference type="Pfam" id="PF06250">
    <property type="entry name" value="YhcG_C"/>
    <property type="match status" value="1"/>
</dbReference>
<protein>
    <recommendedName>
        <fullName evidence="5">DUF1016 domain-containing protein</fullName>
    </recommendedName>
</protein>
<dbReference type="InterPro" id="IPR009362">
    <property type="entry name" value="YhcG_C"/>
</dbReference>
<dbReference type="PANTHER" id="PTHR30547">
    <property type="entry name" value="UNCHARACTERIZED PROTEIN YHCG-RELATED"/>
    <property type="match status" value="1"/>
</dbReference>
<dbReference type="RefSeq" id="WP_146390345.1">
    <property type="nucleotide sequence ID" value="NZ_SJPK01000002.1"/>
</dbReference>
<dbReference type="OrthoDB" id="9801263at2"/>
<evidence type="ECO:0000313" key="4">
    <source>
        <dbReference type="Proteomes" id="UP000318053"/>
    </source>
</evidence>
<comment type="caution">
    <text evidence="3">The sequence shown here is derived from an EMBL/GenBank/DDBJ whole genome shotgun (WGS) entry which is preliminary data.</text>
</comment>
<evidence type="ECO:0000313" key="3">
    <source>
        <dbReference type="EMBL" id="TWT74359.1"/>
    </source>
</evidence>
<feature type="domain" description="YhcG PDDEXK nuclease" evidence="1">
    <location>
        <begin position="231"/>
        <end position="384"/>
    </location>
</feature>
<dbReference type="EMBL" id="SJPK01000002">
    <property type="protein sequence ID" value="TWT74359.1"/>
    <property type="molecule type" value="Genomic_DNA"/>
</dbReference>
<dbReference type="PANTHER" id="PTHR30547:SF5">
    <property type="entry name" value="NUCLEASE YHCG-RELATED"/>
    <property type="match status" value="1"/>
</dbReference>
<dbReference type="Gene3D" id="3.40.1350.10">
    <property type="match status" value="1"/>
</dbReference>
<feature type="domain" description="YhcG N-terminal" evidence="2">
    <location>
        <begin position="25"/>
        <end position="112"/>
    </location>
</feature>
<gene>
    <name evidence="3" type="ORF">CA85_12470</name>
</gene>
<dbReference type="AlphaFoldDB" id="A0A5C5YGZ3"/>
<evidence type="ECO:0008006" key="5">
    <source>
        <dbReference type="Google" id="ProtNLM"/>
    </source>
</evidence>